<sequence>METESESINTSEDKDQSVFNKVSTNEEPYTLSDIKHGDNDDGANRELNTFVEKPSANSLTAENGSSCDTLEKPPTDKLHVNRTSDEENEILQKDDVGNTILTNDDEDDVRKGNKSKKKHFVVDSDSDEETPPVEIQNDGEPVENTQIKKKKHKCLAIVDSDSEIENDYEITQHNKSFSDDSKNRHEEGQVVPQKSDASFTSVQSNKSSGSAACGPDSSEEAMKNDDEDDVNEKVNAKSYKSKPKQKKGIFLPMTAKEAARQRLKIQSETQRMIRERNVYVHYHRPRPITREEFFTKRTQLSSVVPESQRGLPLR</sequence>
<protein>
    <submittedName>
        <fullName evidence="2">Uncharacterized protein</fullName>
    </submittedName>
</protein>
<evidence type="ECO:0000256" key="1">
    <source>
        <dbReference type="SAM" id="MobiDB-lite"/>
    </source>
</evidence>
<organism evidence="2 3">
    <name type="scientific">Aromia moschata</name>
    <dbReference type="NCBI Taxonomy" id="1265417"/>
    <lineage>
        <taxon>Eukaryota</taxon>
        <taxon>Metazoa</taxon>
        <taxon>Ecdysozoa</taxon>
        <taxon>Arthropoda</taxon>
        <taxon>Hexapoda</taxon>
        <taxon>Insecta</taxon>
        <taxon>Pterygota</taxon>
        <taxon>Neoptera</taxon>
        <taxon>Endopterygota</taxon>
        <taxon>Coleoptera</taxon>
        <taxon>Polyphaga</taxon>
        <taxon>Cucujiformia</taxon>
        <taxon>Chrysomeloidea</taxon>
        <taxon>Cerambycidae</taxon>
        <taxon>Cerambycinae</taxon>
        <taxon>Callichromatini</taxon>
        <taxon>Aromia</taxon>
    </lineage>
</organism>
<evidence type="ECO:0000313" key="3">
    <source>
        <dbReference type="Proteomes" id="UP001162162"/>
    </source>
</evidence>
<keyword evidence="3" id="KW-1185">Reference proteome</keyword>
<dbReference type="Proteomes" id="UP001162162">
    <property type="component" value="Unassembled WGS sequence"/>
</dbReference>
<dbReference type="AlphaFoldDB" id="A0AAV8XTX9"/>
<feature type="compositionally biased region" description="Basic and acidic residues" evidence="1">
    <location>
        <begin position="170"/>
        <end position="188"/>
    </location>
</feature>
<feature type="compositionally biased region" description="Polar residues" evidence="1">
    <location>
        <begin position="195"/>
        <end position="210"/>
    </location>
</feature>
<reference evidence="2" key="1">
    <citation type="journal article" date="2023" name="Insect Mol. Biol.">
        <title>Genome sequencing provides insights into the evolution of gene families encoding plant cell wall-degrading enzymes in longhorned beetles.</title>
        <authorList>
            <person name="Shin N.R."/>
            <person name="Okamura Y."/>
            <person name="Kirsch R."/>
            <person name="Pauchet Y."/>
        </authorList>
    </citation>
    <scope>NUCLEOTIDE SEQUENCE</scope>
    <source>
        <strain evidence="2">AMC_N1</strain>
    </source>
</reference>
<feature type="compositionally biased region" description="Polar residues" evidence="1">
    <location>
        <begin position="1"/>
        <end position="10"/>
    </location>
</feature>
<gene>
    <name evidence="2" type="ORF">NQ318_005314</name>
</gene>
<feature type="compositionally biased region" description="Basic and acidic residues" evidence="1">
    <location>
        <begin position="33"/>
        <end position="44"/>
    </location>
</feature>
<proteinExistence type="predicted"/>
<evidence type="ECO:0000313" key="2">
    <source>
        <dbReference type="EMBL" id="KAJ8942322.1"/>
    </source>
</evidence>
<dbReference type="EMBL" id="JAPWTK010000333">
    <property type="protein sequence ID" value="KAJ8942322.1"/>
    <property type="molecule type" value="Genomic_DNA"/>
</dbReference>
<feature type="compositionally biased region" description="Polar residues" evidence="1">
    <location>
        <begin position="17"/>
        <end position="27"/>
    </location>
</feature>
<feature type="compositionally biased region" description="Basic and acidic residues" evidence="1">
    <location>
        <begin position="69"/>
        <end position="96"/>
    </location>
</feature>
<accession>A0AAV8XTX9</accession>
<comment type="caution">
    <text evidence="2">The sequence shown here is derived from an EMBL/GenBank/DDBJ whole genome shotgun (WGS) entry which is preliminary data.</text>
</comment>
<feature type="region of interest" description="Disordered" evidence="1">
    <location>
        <begin position="1"/>
        <end position="250"/>
    </location>
</feature>
<name>A0AAV8XTX9_9CUCU</name>
<feature type="compositionally biased region" description="Polar residues" evidence="1">
    <location>
        <begin position="55"/>
        <end position="68"/>
    </location>
</feature>